<dbReference type="PIRSF" id="PIRSF003230">
    <property type="entry name" value="YbgC"/>
    <property type="match status" value="1"/>
</dbReference>
<dbReference type="Pfam" id="PF03061">
    <property type="entry name" value="4HBT"/>
    <property type="match status" value="1"/>
</dbReference>
<evidence type="ECO:0000256" key="2">
    <source>
        <dbReference type="ARBA" id="ARBA00022801"/>
    </source>
</evidence>
<evidence type="ECO:0000313" key="5">
    <source>
        <dbReference type="Proteomes" id="UP000557717"/>
    </source>
</evidence>
<dbReference type="PANTHER" id="PTHR31793">
    <property type="entry name" value="4-HYDROXYBENZOYL-COA THIOESTERASE FAMILY MEMBER"/>
    <property type="match status" value="1"/>
</dbReference>
<dbReference type="InterPro" id="IPR029069">
    <property type="entry name" value="HotDog_dom_sf"/>
</dbReference>
<dbReference type="CDD" id="cd00586">
    <property type="entry name" value="4HBT"/>
    <property type="match status" value="1"/>
</dbReference>
<protein>
    <submittedName>
        <fullName evidence="4">YbgC/YbaW family acyl-CoA thioester hydrolase</fullName>
    </submittedName>
</protein>
<dbReference type="PANTHER" id="PTHR31793:SF27">
    <property type="entry name" value="NOVEL THIOESTERASE SUPERFAMILY DOMAIN AND SAPOSIN A-TYPE DOMAIN CONTAINING PROTEIN (0610012H03RIK)"/>
    <property type="match status" value="1"/>
</dbReference>
<keyword evidence="5" id="KW-1185">Reference proteome</keyword>
<dbReference type="InterPro" id="IPR050563">
    <property type="entry name" value="4-hydroxybenzoyl-CoA_TE"/>
</dbReference>
<dbReference type="Proteomes" id="UP000557717">
    <property type="component" value="Unassembled WGS sequence"/>
</dbReference>
<comment type="caution">
    <text evidence="4">The sequence shown here is derived from an EMBL/GenBank/DDBJ whole genome shotgun (WGS) entry which is preliminary data.</text>
</comment>
<proteinExistence type="inferred from homology"/>
<gene>
    <name evidence="4" type="ORF">HNR46_003029</name>
</gene>
<dbReference type="AlphaFoldDB" id="A0A840VJA9"/>
<dbReference type="InterPro" id="IPR006684">
    <property type="entry name" value="YbgC/YbaW"/>
</dbReference>
<name>A0A840VJA9_9BACT</name>
<accession>A0A840VJA9</accession>
<evidence type="ECO:0000256" key="1">
    <source>
        <dbReference type="ARBA" id="ARBA00005953"/>
    </source>
</evidence>
<dbReference type="SUPFAM" id="SSF54637">
    <property type="entry name" value="Thioesterase/thiol ester dehydrase-isomerase"/>
    <property type="match status" value="1"/>
</dbReference>
<dbReference type="InterPro" id="IPR006683">
    <property type="entry name" value="Thioestr_dom"/>
</dbReference>
<dbReference type="Gene3D" id="3.10.129.10">
    <property type="entry name" value="Hotdog Thioesterase"/>
    <property type="match status" value="1"/>
</dbReference>
<dbReference type="EMBL" id="JACHFD010000015">
    <property type="protein sequence ID" value="MBB5352781.1"/>
    <property type="molecule type" value="Genomic_DNA"/>
</dbReference>
<comment type="similarity">
    <text evidence="1">Belongs to the 4-hydroxybenzoyl-CoA thioesterase family.</text>
</comment>
<keyword evidence="2 4" id="KW-0378">Hydrolase</keyword>
<dbReference type="RefSeq" id="WP_184020101.1">
    <property type="nucleotide sequence ID" value="NZ_JACHFD010000015.1"/>
</dbReference>
<evidence type="ECO:0000259" key="3">
    <source>
        <dbReference type="Pfam" id="PF03061"/>
    </source>
</evidence>
<organism evidence="4 5">
    <name type="scientific">Haloferula luteola</name>
    <dbReference type="NCBI Taxonomy" id="595692"/>
    <lineage>
        <taxon>Bacteria</taxon>
        <taxon>Pseudomonadati</taxon>
        <taxon>Verrucomicrobiota</taxon>
        <taxon>Verrucomicrobiia</taxon>
        <taxon>Verrucomicrobiales</taxon>
        <taxon>Verrucomicrobiaceae</taxon>
        <taxon>Haloferula</taxon>
    </lineage>
</organism>
<sequence>MNTPAIEIQHLVEFHETDMAGIVHFSNFFRYMEKCEHALARQLDPTGTHFSPESESLWPRVHASCDFHSPARFGDILIIRQFVTRIGDRSITYRFEIQEKAHLCMVATGQLVLAHAKKVHGVLQPQPLPDAIRSLLEPLRIDH</sequence>
<reference evidence="4 5" key="1">
    <citation type="submission" date="2020-08" db="EMBL/GenBank/DDBJ databases">
        <title>Genomic Encyclopedia of Type Strains, Phase IV (KMG-IV): sequencing the most valuable type-strain genomes for metagenomic binning, comparative biology and taxonomic classification.</title>
        <authorList>
            <person name="Goeker M."/>
        </authorList>
    </citation>
    <scope>NUCLEOTIDE SEQUENCE [LARGE SCALE GENOMIC DNA]</scope>
    <source>
        <strain evidence="4 5">YC6886</strain>
    </source>
</reference>
<feature type="domain" description="Thioesterase" evidence="3">
    <location>
        <begin position="21"/>
        <end position="98"/>
    </location>
</feature>
<evidence type="ECO:0000313" key="4">
    <source>
        <dbReference type="EMBL" id="MBB5352781.1"/>
    </source>
</evidence>
<dbReference type="GO" id="GO:0047617">
    <property type="term" value="F:fatty acyl-CoA hydrolase activity"/>
    <property type="evidence" value="ECO:0007669"/>
    <property type="project" value="TreeGrafter"/>
</dbReference>